<protein>
    <submittedName>
        <fullName evidence="1">Uncharacterized protein</fullName>
    </submittedName>
</protein>
<dbReference type="EMBL" id="OY731406">
    <property type="protein sequence ID" value="CAJ1974097.1"/>
    <property type="molecule type" value="Genomic_DNA"/>
</dbReference>
<dbReference type="AlphaFoldDB" id="A0AA86SWG0"/>
<evidence type="ECO:0000313" key="1">
    <source>
        <dbReference type="EMBL" id="CAJ1974097.1"/>
    </source>
</evidence>
<keyword evidence="2" id="KW-1185">Reference proteome</keyword>
<accession>A0AA86SWG0</accession>
<dbReference type="Proteomes" id="UP001189624">
    <property type="component" value="Chromosome 9"/>
</dbReference>
<name>A0AA86SWG0_9FABA</name>
<proteinExistence type="predicted"/>
<organism evidence="1 2">
    <name type="scientific">Sphenostylis stenocarpa</name>
    <dbReference type="NCBI Taxonomy" id="92480"/>
    <lineage>
        <taxon>Eukaryota</taxon>
        <taxon>Viridiplantae</taxon>
        <taxon>Streptophyta</taxon>
        <taxon>Embryophyta</taxon>
        <taxon>Tracheophyta</taxon>
        <taxon>Spermatophyta</taxon>
        <taxon>Magnoliopsida</taxon>
        <taxon>eudicotyledons</taxon>
        <taxon>Gunneridae</taxon>
        <taxon>Pentapetalae</taxon>
        <taxon>rosids</taxon>
        <taxon>fabids</taxon>
        <taxon>Fabales</taxon>
        <taxon>Fabaceae</taxon>
        <taxon>Papilionoideae</taxon>
        <taxon>50 kb inversion clade</taxon>
        <taxon>NPAAA clade</taxon>
        <taxon>indigoferoid/millettioid clade</taxon>
        <taxon>Phaseoleae</taxon>
        <taxon>Sphenostylis</taxon>
    </lineage>
</organism>
<gene>
    <name evidence="1" type="ORF">AYBTSS11_LOCUS26168</name>
</gene>
<reference evidence="1" key="1">
    <citation type="submission" date="2023-10" db="EMBL/GenBank/DDBJ databases">
        <authorList>
            <person name="Domelevo Entfellner J.-B."/>
        </authorList>
    </citation>
    <scope>NUCLEOTIDE SEQUENCE</scope>
</reference>
<sequence>MNSERTRFEEVKVEVEKNIGWWITQQLNHLQLLPSTLARLSLKRKLINAEEATRKIQTLGRGVRSKALERKSFGRSNDEYLLHVWGTKAKKKMKIKNTEKSG</sequence>
<dbReference type="Gramene" id="rna-AYBTSS11_LOCUS26168">
    <property type="protein sequence ID" value="CAJ1974097.1"/>
    <property type="gene ID" value="gene-AYBTSS11_LOCUS26168"/>
</dbReference>
<evidence type="ECO:0000313" key="2">
    <source>
        <dbReference type="Proteomes" id="UP001189624"/>
    </source>
</evidence>